<sequence length="62" mass="7350">MQKDFDKWNSLKKIFEKENRELFAHPREVWWCSLGVNLGAEIDGKNDSNDFNKIMSVFKDSI</sequence>
<protein>
    <submittedName>
        <fullName evidence="1">Uncharacterized protein</fullName>
    </submittedName>
</protein>
<dbReference type="STRING" id="1801732.A2814_00180"/>
<name>A0A1F6UQS3_9BACT</name>
<evidence type="ECO:0000313" key="2">
    <source>
        <dbReference type="Proteomes" id="UP000177869"/>
    </source>
</evidence>
<accession>A0A1F6UQS3</accession>
<comment type="caution">
    <text evidence="1">The sequence shown here is derived from an EMBL/GenBank/DDBJ whole genome shotgun (WGS) entry which is preliminary data.</text>
</comment>
<dbReference type="EMBL" id="MFTI01000027">
    <property type="protein sequence ID" value="OGI59719.1"/>
    <property type="molecule type" value="Genomic_DNA"/>
</dbReference>
<dbReference type="AlphaFoldDB" id="A0A1F6UQS3"/>
<dbReference type="Proteomes" id="UP000177869">
    <property type="component" value="Unassembled WGS sequence"/>
</dbReference>
<reference evidence="1 2" key="1">
    <citation type="journal article" date="2016" name="Nat. Commun.">
        <title>Thousands of microbial genomes shed light on interconnected biogeochemical processes in an aquifer system.</title>
        <authorList>
            <person name="Anantharaman K."/>
            <person name="Brown C.T."/>
            <person name="Hug L.A."/>
            <person name="Sharon I."/>
            <person name="Castelle C.J."/>
            <person name="Probst A.J."/>
            <person name="Thomas B.C."/>
            <person name="Singh A."/>
            <person name="Wilkins M.J."/>
            <person name="Karaoz U."/>
            <person name="Brodie E.L."/>
            <person name="Williams K.H."/>
            <person name="Hubbard S.S."/>
            <person name="Banfield J.F."/>
        </authorList>
    </citation>
    <scope>NUCLEOTIDE SEQUENCE [LARGE SCALE GENOMIC DNA]</scope>
</reference>
<proteinExistence type="predicted"/>
<organism evidence="1 2">
    <name type="scientific">Candidatus Nomurabacteria bacterium RIFCSPHIGHO2_01_FULL_38_19</name>
    <dbReference type="NCBI Taxonomy" id="1801732"/>
    <lineage>
        <taxon>Bacteria</taxon>
        <taxon>Candidatus Nomuraibacteriota</taxon>
    </lineage>
</organism>
<evidence type="ECO:0000313" key="1">
    <source>
        <dbReference type="EMBL" id="OGI59719.1"/>
    </source>
</evidence>
<gene>
    <name evidence="1" type="ORF">A2814_00180</name>
</gene>